<reference evidence="14" key="1">
    <citation type="submission" date="2022-07" db="EMBL/GenBank/DDBJ databases">
        <title>Genome Sequence of Xylaria arbuscula.</title>
        <authorList>
            <person name="Buettner E."/>
        </authorList>
    </citation>
    <scope>NUCLEOTIDE SEQUENCE</scope>
    <source>
        <strain evidence="14">VT107</strain>
    </source>
</reference>
<evidence type="ECO:0000256" key="4">
    <source>
        <dbReference type="ARBA" id="ARBA00022448"/>
    </source>
</evidence>
<dbReference type="Gene3D" id="1.25.10.10">
    <property type="entry name" value="Leucine-rich Repeat Variant"/>
    <property type="match status" value="1"/>
</dbReference>
<accession>A0A9W8NNM6</accession>
<dbReference type="InterPro" id="IPR057672">
    <property type="entry name" value="TPR_IPO4/5"/>
</dbReference>
<dbReference type="SUPFAM" id="SSF48371">
    <property type="entry name" value="ARM repeat"/>
    <property type="match status" value="2"/>
</dbReference>
<feature type="repeat" description="HEAT" evidence="9">
    <location>
        <begin position="950"/>
        <end position="988"/>
    </location>
</feature>
<dbReference type="GO" id="GO:0005737">
    <property type="term" value="C:cytoplasm"/>
    <property type="evidence" value="ECO:0007669"/>
    <property type="project" value="UniProtKB-SubCell"/>
</dbReference>
<sequence length="1629" mass="179631">MSIRAMATTSGENTPLKERTVAGSFLFKIPNGDDKQAKVALFRRSSKVSTYQHKLAPCSGSVEEYDASPLDTALREIQEETTLPASSLDLLRVGKPYSFIDESLRRQWNINPFAFRLKEVAEGGKGEEGITLDWEHERIEWFDPMQVSGSEEFGGVPRLIDSLRRVWPEYDLGSDAGRILTEGLQRLRDDHEHGARELAGLAVSILRDVVRQMLLSHAADESGWAKVRMTAWHICQARPSMGAAITSATLKALDAIKASYFSDMAAEKKSQQVIQALDQQLDERKSTTDRISQSFSEFLRENVLQSGESKKNVSILTLSSSSTISSSLSQAASALGIGLDLHVLESRPLFEGVTSASRILKGYSRDSDLKVTIYSDASAALAASGVDIVLLGADRISSAGDVSNKIGSLPAVLSARHVSPNVKVVVLSDTEKIASPGTMEEHGSEENSHSEVSRAWKGAVEGARDIEDALAYANPRVIVKNAYFEWVPAEFVDSYVTEEGSWSKEQIQQRSKWIGDEFNRAPKVQTVEQRDSSIRVSRARGIEAVETPSCLRVSPEATLHSSSTMDQQKLVALLQACQIPDTQKVKAATAELRKNFYPHPDSLLGLLHVIVSHPEGTVRMLAAVQALRLVPKHWKKIDASQKPEIRNQLLQTIVNEQDGKCRHGQSRVIAAIATLDFDVNEWADLIPNVTQLATSDSVVHREVGSYIIFSLLEANPTYFESHLAKLFELFTKTIRDPQSRDVRVNTMLSISAALMLIDVDEDEQALNAVQEFIPAMVDVLKDAVQNEDDERIQQAFEVFQSFLAYESALISRYFKDLVQFMLELASNSAVDQDVRCQALAFLAQCVRYRRMKIQGVPDMGAQLMRKSLMILSELEDDDEEDDTTPARAALALIEQLSSDLPPRQVIVPLLDDFPKYATSENSGHRRACILALGTCAEGAPEFVSTQIGSLMPAVLQLLQDQVRAVRYSALLGLIRIGEDLADSMTAHHDAIIQALLLNLDAAGNDQSSKQSVEIIRSVCGVIDSLAEGLSSDVMAKYGQTMIQRVGSFLSHADFTVKAAAAGALGAIASAVKGDFKPFLKETMEAMSTYIMAESGEEELALRSAVCDSMGRIAVGVGAQEFHPYVMPLLVASEKALHLGNARLRETTFILWSQLATVYEGDLGDSLAGIFSGLFESLELEEEEVDFDLTEEGIIADKKDKSKDVADLDDEEDMDEDDEDDDWDDLVGVSAQALEKEIALEVLGDVIYASKEKSAAYIEKAVELVAPFAEHSYEGCRKTAIGTLWRTYACVWEVMEKQTGQKWAPGLPLNFEPIPNIVKLGEIVTTATMHIWQDEADRDVVTEINRSVASTLKATGPSVLGQKAMMEQIITVLGTITTRCHPCQQDLGDEDENQDDVQGSSEWDWLIIDTALDVLIGLAAALGSQFAEIWKVFQKPILKFISSNEHIERSTAVGVVAECVSYMGSAVTPYTSTLLPPLLHRLSDEDQETKSNTAYAIGQLIYHSEDQTTYLPSFPQILRNLEPLLQIQAQRLQDNAAGCLCRMILSNPDQVPIADVLPALVDLLPLKEDFEENKPVYQCLHKLYDLGNPTVQGLTPRLLPIFQQVLSPPEDQLEDETRQLVTELVQHLQK</sequence>
<dbReference type="PROSITE" id="PS51462">
    <property type="entry name" value="NUDIX"/>
    <property type="match status" value="1"/>
</dbReference>
<dbReference type="Pfam" id="PF23227">
    <property type="entry name" value="HEAT_MROH2B_C"/>
    <property type="match status" value="1"/>
</dbReference>
<organism evidence="14 15">
    <name type="scientific">Xylaria arbuscula</name>
    <dbReference type="NCBI Taxonomy" id="114810"/>
    <lineage>
        <taxon>Eukaryota</taxon>
        <taxon>Fungi</taxon>
        <taxon>Dikarya</taxon>
        <taxon>Ascomycota</taxon>
        <taxon>Pezizomycotina</taxon>
        <taxon>Sordariomycetes</taxon>
        <taxon>Xylariomycetidae</taxon>
        <taxon>Xylariales</taxon>
        <taxon>Xylariaceae</taxon>
        <taxon>Xylaria</taxon>
    </lineage>
</organism>
<comment type="similarity">
    <text evidence="3 10">Belongs to the eIF-2B alpha/beta/delta subunits family.</text>
</comment>
<evidence type="ECO:0000256" key="11">
    <source>
        <dbReference type="SAM" id="MobiDB-lite"/>
    </source>
</evidence>
<keyword evidence="8" id="KW-0539">Nucleus</keyword>
<dbReference type="GO" id="GO:0005634">
    <property type="term" value="C:nucleus"/>
    <property type="evidence" value="ECO:0007669"/>
    <property type="project" value="UniProtKB-ARBA"/>
</dbReference>
<dbReference type="Pfam" id="PF03810">
    <property type="entry name" value="IBN_N"/>
    <property type="match status" value="1"/>
</dbReference>
<feature type="domain" description="Importin N-terminal" evidence="12">
    <location>
        <begin position="588"/>
        <end position="655"/>
    </location>
</feature>
<dbReference type="InterPro" id="IPR055406">
    <property type="entry name" value="HEAT_Maestro"/>
</dbReference>
<proteinExistence type="inferred from homology"/>
<evidence type="ECO:0000256" key="7">
    <source>
        <dbReference type="ARBA" id="ARBA00022927"/>
    </source>
</evidence>
<evidence type="ECO:0000256" key="10">
    <source>
        <dbReference type="RuleBase" id="RU003814"/>
    </source>
</evidence>
<dbReference type="Pfam" id="PF00293">
    <property type="entry name" value="NUDIX"/>
    <property type="match status" value="1"/>
</dbReference>
<feature type="region of interest" description="Disordered" evidence="11">
    <location>
        <begin position="1200"/>
        <end position="1220"/>
    </location>
</feature>
<evidence type="ECO:0000259" key="13">
    <source>
        <dbReference type="PROSITE" id="PS51462"/>
    </source>
</evidence>
<protein>
    <recommendedName>
        <fullName evidence="16">Nudix hydrolase domain-containing protein</fullName>
    </recommendedName>
</protein>
<dbReference type="InterPro" id="IPR011989">
    <property type="entry name" value="ARM-like"/>
</dbReference>
<keyword evidence="5" id="KW-0963">Cytoplasm</keyword>
<dbReference type="SUPFAM" id="SSF100950">
    <property type="entry name" value="NagB/RpiA/CoA transferase-like"/>
    <property type="match status" value="1"/>
</dbReference>
<dbReference type="InterPro" id="IPR021133">
    <property type="entry name" value="HEAT_type_2"/>
</dbReference>
<dbReference type="Gene3D" id="3.90.79.10">
    <property type="entry name" value="Nucleoside Triphosphate Pyrophosphohydrolase"/>
    <property type="match status" value="1"/>
</dbReference>
<dbReference type="Gene3D" id="3.40.50.10470">
    <property type="entry name" value="Translation initiation factor eif-2b, domain 2"/>
    <property type="match status" value="1"/>
</dbReference>
<dbReference type="SUPFAM" id="SSF55811">
    <property type="entry name" value="Nudix"/>
    <property type="match status" value="1"/>
</dbReference>
<dbReference type="SMART" id="SM00913">
    <property type="entry name" value="IBN_N"/>
    <property type="match status" value="1"/>
</dbReference>
<dbReference type="InterPro" id="IPR015797">
    <property type="entry name" value="NUDIX_hydrolase-like_dom_sf"/>
</dbReference>
<dbReference type="Pfam" id="PF01008">
    <property type="entry name" value="IF-2B"/>
    <property type="match status" value="1"/>
</dbReference>
<dbReference type="EMBL" id="JANPWZ010000061">
    <property type="protein sequence ID" value="KAJ3579762.1"/>
    <property type="molecule type" value="Genomic_DNA"/>
</dbReference>
<feature type="compositionally biased region" description="Acidic residues" evidence="11">
    <location>
        <begin position="1206"/>
        <end position="1220"/>
    </location>
</feature>
<evidence type="ECO:0000256" key="8">
    <source>
        <dbReference type="ARBA" id="ARBA00023242"/>
    </source>
</evidence>
<dbReference type="InterPro" id="IPR000086">
    <property type="entry name" value="NUDIX_hydrolase_dom"/>
</dbReference>
<evidence type="ECO:0000256" key="2">
    <source>
        <dbReference type="ARBA" id="ARBA00004496"/>
    </source>
</evidence>
<dbReference type="InterPro" id="IPR000649">
    <property type="entry name" value="IF-2B-related"/>
</dbReference>
<evidence type="ECO:0008006" key="16">
    <source>
        <dbReference type="Google" id="ProtNLM"/>
    </source>
</evidence>
<feature type="domain" description="Nudix hydrolase" evidence="13">
    <location>
        <begin position="17"/>
        <end position="164"/>
    </location>
</feature>
<evidence type="ECO:0000256" key="6">
    <source>
        <dbReference type="ARBA" id="ARBA00022737"/>
    </source>
</evidence>
<dbReference type="CDD" id="cd18872">
    <property type="entry name" value="NUDIX_eIF-2B"/>
    <property type="match status" value="1"/>
</dbReference>
<evidence type="ECO:0000313" key="15">
    <source>
        <dbReference type="Proteomes" id="UP001148614"/>
    </source>
</evidence>
<dbReference type="PROSITE" id="PS50166">
    <property type="entry name" value="IMPORTIN_B_NT"/>
    <property type="match status" value="1"/>
</dbReference>
<dbReference type="InterPro" id="IPR042529">
    <property type="entry name" value="IF_2B-like_C"/>
</dbReference>
<evidence type="ECO:0000259" key="12">
    <source>
        <dbReference type="PROSITE" id="PS50166"/>
    </source>
</evidence>
<dbReference type="VEuPathDB" id="FungiDB:F4678DRAFT_443337"/>
<keyword evidence="15" id="KW-1185">Reference proteome</keyword>
<dbReference type="GO" id="GO:0006606">
    <property type="term" value="P:protein import into nucleus"/>
    <property type="evidence" value="ECO:0007669"/>
    <property type="project" value="InterPro"/>
</dbReference>
<evidence type="ECO:0000256" key="5">
    <source>
        <dbReference type="ARBA" id="ARBA00022490"/>
    </source>
</evidence>
<keyword evidence="4" id="KW-0813">Transport</keyword>
<dbReference type="PANTHER" id="PTHR10527">
    <property type="entry name" value="IMPORTIN BETA"/>
    <property type="match status" value="1"/>
</dbReference>
<dbReference type="GO" id="GO:0031267">
    <property type="term" value="F:small GTPase binding"/>
    <property type="evidence" value="ECO:0007669"/>
    <property type="project" value="InterPro"/>
</dbReference>
<evidence type="ECO:0000313" key="14">
    <source>
        <dbReference type="EMBL" id="KAJ3579762.1"/>
    </source>
</evidence>
<dbReference type="PROSITE" id="PS50077">
    <property type="entry name" value="HEAT_REPEAT"/>
    <property type="match status" value="1"/>
</dbReference>
<name>A0A9W8NNM6_9PEZI</name>
<keyword evidence="6" id="KW-0677">Repeat</keyword>
<evidence type="ECO:0000256" key="9">
    <source>
        <dbReference type="PROSITE-ProRule" id="PRU00103"/>
    </source>
</evidence>
<dbReference type="InterPro" id="IPR016024">
    <property type="entry name" value="ARM-type_fold"/>
</dbReference>
<dbReference type="VEuPathDB" id="FungiDB:F4678DRAFT_443328"/>
<dbReference type="Pfam" id="PF25780">
    <property type="entry name" value="TPR_IPO5"/>
    <property type="match status" value="1"/>
</dbReference>
<comment type="caution">
    <text evidence="14">The sequence shown here is derived from an EMBL/GenBank/DDBJ whole genome shotgun (WGS) entry which is preliminary data.</text>
</comment>
<dbReference type="InterPro" id="IPR001494">
    <property type="entry name" value="Importin-beta_N"/>
</dbReference>
<keyword evidence="7" id="KW-0653">Protein transport</keyword>
<comment type="subcellular location">
    <subcellularLocation>
        <location evidence="2">Cytoplasm</location>
    </subcellularLocation>
    <subcellularLocation>
        <location evidence="1">Nucleus</location>
    </subcellularLocation>
</comment>
<dbReference type="Proteomes" id="UP001148614">
    <property type="component" value="Unassembled WGS sequence"/>
</dbReference>
<evidence type="ECO:0000256" key="1">
    <source>
        <dbReference type="ARBA" id="ARBA00004123"/>
    </source>
</evidence>
<evidence type="ECO:0000256" key="3">
    <source>
        <dbReference type="ARBA" id="ARBA00007251"/>
    </source>
</evidence>
<gene>
    <name evidence="14" type="ORF">NPX13_g806</name>
</gene>
<dbReference type="InterPro" id="IPR040122">
    <property type="entry name" value="Importin_beta"/>
</dbReference>
<dbReference type="InterPro" id="IPR037171">
    <property type="entry name" value="NagB/RpiA_transferase-like"/>
</dbReference>